<organism evidence="1 2">
    <name type="scientific">Periconia digitata</name>
    <dbReference type="NCBI Taxonomy" id="1303443"/>
    <lineage>
        <taxon>Eukaryota</taxon>
        <taxon>Fungi</taxon>
        <taxon>Dikarya</taxon>
        <taxon>Ascomycota</taxon>
        <taxon>Pezizomycotina</taxon>
        <taxon>Dothideomycetes</taxon>
        <taxon>Pleosporomycetidae</taxon>
        <taxon>Pleosporales</taxon>
        <taxon>Massarineae</taxon>
        <taxon>Periconiaceae</taxon>
        <taxon>Periconia</taxon>
    </lineage>
</organism>
<accession>A0A9W4UFF0</accession>
<sequence length="98" mass="11107">MAWGCGRVDDVTAASLPRCFTLCTFKVKKHKQQPRITGFICVRPQGRPQQHQKLLPGAEKYHRVCSCPSPRYGPRHHLCAPKTRPRARTCFPSTRPPA</sequence>
<gene>
    <name evidence="1" type="ORF">PDIGIT_LOCUS8535</name>
</gene>
<evidence type="ECO:0000313" key="2">
    <source>
        <dbReference type="Proteomes" id="UP001152607"/>
    </source>
</evidence>
<proteinExistence type="predicted"/>
<name>A0A9W4UFF0_9PLEO</name>
<dbReference type="EMBL" id="CAOQHR010000005">
    <property type="protein sequence ID" value="CAI6335453.1"/>
    <property type="molecule type" value="Genomic_DNA"/>
</dbReference>
<dbReference type="AlphaFoldDB" id="A0A9W4UFF0"/>
<reference evidence="1" key="1">
    <citation type="submission" date="2023-01" db="EMBL/GenBank/DDBJ databases">
        <authorList>
            <person name="Van Ghelder C."/>
            <person name="Rancurel C."/>
        </authorList>
    </citation>
    <scope>NUCLEOTIDE SEQUENCE</scope>
    <source>
        <strain evidence="1">CNCM I-4278</strain>
    </source>
</reference>
<evidence type="ECO:0000313" key="1">
    <source>
        <dbReference type="EMBL" id="CAI6335453.1"/>
    </source>
</evidence>
<keyword evidence="2" id="KW-1185">Reference proteome</keyword>
<comment type="caution">
    <text evidence="1">The sequence shown here is derived from an EMBL/GenBank/DDBJ whole genome shotgun (WGS) entry which is preliminary data.</text>
</comment>
<dbReference type="Proteomes" id="UP001152607">
    <property type="component" value="Unassembled WGS sequence"/>
</dbReference>
<protein>
    <submittedName>
        <fullName evidence="1">Uncharacterized protein</fullName>
    </submittedName>
</protein>